<dbReference type="Proteomes" id="UP000321514">
    <property type="component" value="Unassembled WGS sequence"/>
</dbReference>
<sequence length="893" mass="94740">MSVGPASGNRSGGISEQDAAARAAEEARRAAEAARKAAEAARKAAEAQAQQAAEAARKANSAFEGMSRQPNFDKQLGTEAPATSLLTEDTQDGQENCLDVAAEWADKATPELRAKSDMVFLKDTRAGAEGESGHVVIRQGEKVLDPTTNKSYESMEAFKKAQPHYQEAGSLSATHVKRILDTKPGSPERAAALDKAKVPAELQKLMVADGDNPSPAEQAKAAMEDLRWNGSQPEKYRQDFHTKFDGLKQKLEANPDPAYQKELLKLAQPWIQNNVTGEIGRINVTSSRMDEFRRMAQGLSPEAQQDLANTVAAGVKDFPSRKADLASGAYDFTLLRQLGDKGAPMAHQLALQMREVREKFGDAKKDVEQLNEKLSRLVAGFSGAMTPEQQTKAINAFRERHKDKYGALEEAAKNMTDAVKISGDVLNHSSQIPGTDPNLGGEARKVAQELTTFVNTDVGRKLIDEEVEKQTLGKPSMLDDLNKLAGSGEAVKIFGKDILSDMSKGLTNAVTRSLGSMALNAKMEGKNASNSPIIRRFDAVLEKNARLMGINPDQGTELADLKKSFKDLLEGKEGASATFVETLKKTELFAAGAGGDRGTAPALRGLAAIASAIGVAKDGTDLARQMMGDGSKDAVKLAADSVKLFGDTAATIGDTSTLVADMVNRVKPGLINVGGILKNAAPVGGLFGAAADAYSAIDAAKDGNGTKAAGKTMTALGGAVLSLAVLSNAVPGAGQIAAGALFLVGTGINIYADIKEKRLEEKETKAFLTDAGFPSALAEKIKDPELAAKTGQFLSQLSGRIDMDAQTLQAQLGAMDERQLDLLIRAVEHTQMDKAGFVNSDNDGGNYVISDGNSKPSDRNDPNAIKDKLGSMDDVISYLHTAKILVSEKDLVS</sequence>
<name>A0A511TJ58_MYXFU</name>
<evidence type="ECO:0000256" key="1">
    <source>
        <dbReference type="SAM" id="MobiDB-lite"/>
    </source>
</evidence>
<protein>
    <submittedName>
        <fullName evidence="2">Uncharacterized protein</fullName>
    </submittedName>
</protein>
<reference evidence="2 5" key="2">
    <citation type="submission" date="2019-07" db="EMBL/GenBank/DDBJ databases">
        <title>Whole genome shotgun sequence of Myxococcus fulvus NBRC 100333.</title>
        <authorList>
            <person name="Hosoyama A."/>
            <person name="Uohara A."/>
            <person name="Ohji S."/>
            <person name="Ichikawa N."/>
        </authorList>
    </citation>
    <scope>NUCLEOTIDE SEQUENCE [LARGE SCALE GENOMIC DNA]</scope>
    <source>
        <strain evidence="2 5">NBRC 100333</strain>
    </source>
</reference>
<reference evidence="3 4" key="1">
    <citation type="submission" date="2016-10" db="EMBL/GenBank/DDBJ databases">
        <authorList>
            <person name="Varghese N."/>
            <person name="Submissions S."/>
        </authorList>
    </citation>
    <scope>NUCLEOTIDE SEQUENCE [LARGE SCALE GENOMIC DNA]</scope>
    <source>
        <strain evidence="3 4">DSM 16525</strain>
    </source>
</reference>
<evidence type="ECO:0000313" key="5">
    <source>
        <dbReference type="Proteomes" id="UP000321514"/>
    </source>
</evidence>
<feature type="compositionally biased region" description="Basic and acidic residues" evidence="1">
    <location>
        <begin position="856"/>
        <end position="865"/>
    </location>
</feature>
<comment type="caution">
    <text evidence="2">The sequence shown here is derived from an EMBL/GenBank/DDBJ whole genome shotgun (WGS) entry which is preliminary data.</text>
</comment>
<keyword evidence="4" id="KW-1185">Reference proteome</keyword>
<organism evidence="2 5">
    <name type="scientific">Myxococcus fulvus</name>
    <dbReference type="NCBI Taxonomy" id="33"/>
    <lineage>
        <taxon>Bacteria</taxon>
        <taxon>Pseudomonadati</taxon>
        <taxon>Myxococcota</taxon>
        <taxon>Myxococcia</taxon>
        <taxon>Myxococcales</taxon>
        <taxon>Cystobacterineae</taxon>
        <taxon>Myxococcaceae</taxon>
        <taxon>Myxococcus</taxon>
    </lineage>
</organism>
<dbReference type="EMBL" id="BJXR01000079">
    <property type="protein sequence ID" value="GEN13372.1"/>
    <property type="molecule type" value="Genomic_DNA"/>
</dbReference>
<evidence type="ECO:0000313" key="4">
    <source>
        <dbReference type="Proteomes" id="UP000183760"/>
    </source>
</evidence>
<feature type="compositionally biased region" description="Basic and acidic residues" evidence="1">
    <location>
        <begin position="23"/>
        <end position="45"/>
    </location>
</feature>
<dbReference type="EMBL" id="FOIB01000020">
    <property type="protein sequence ID" value="SEU42740.1"/>
    <property type="molecule type" value="Genomic_DNA"/>
</dbReference>
<accession>A0A511TJ58</accession>
<dbReference type="OrthoDB" id="4846757at2"/>
<feature type="region of interest" description="Disordered" evidence="1">
    <location>
        <begin position="1"/>
        <end position="75"/>
    </location>
</feature>
<dbReference type="Proteomes" id="UP000183760">
    <property type="component" value="Unassembled WGS sequence"/>
</dbReference>
<dbReference type="RefSeq" id="WP_074959419.1">
    <property type="nucleotide sequence ID" value="NZ_BJXR01000079.1"/>
</dbReference>
<feature type="region of interest" description="Disordered" evidence="1">
    <location>
        <begin position="843"/>
        <end position="865"/>
    </location>
</feature>
<evidence type="ECO:0000313" key="3">
    <source>
        <dbReference type="EMBL" id="SEU42740.1"/>
    </source>
</evidence>
<gene>
    <name evidence="2" type="ORF">MFU01_84090</name>
    <name evidence="3" type="ORF">SAMN05443572_12042</name>
</gene>
<proteinExistence type="predicted"/>
<dbReference type="AlphaFoldDB" id="A0A511TJ58"/>
<evidence type="ECO:0000313" key="2">
    <source>
        <dbReference type="EMBL" id="GEN13372.1"/>
    </source>
</evidence>